<comment type="caution">
    <text evidence="2">The sequence shown here is derived from an EMBL/GenBank/DDBJ whole genome shotgun (WGS) entry which is preliminary data.</text>
</comment>
<name>A0A836C3L8_9CHLO</name>
<keyword evidence="3" id="KW-1185">Reference proteome</keyword>
<organism evidence="2 3">
    <name type="scientific">Edaphochlamys debaryana</name>
    <dbReference type="NCBI Taxonomy" id="47281"/>
    <lineage>
        <taxon>Eukaryota</taxon>
        <taxon>Viridiplantae</taxon>
        <taxon>Chlorophyta</taxon>
        <taxon>core chlorophytes</taxon>
        <taxon>Chlorophyceae</taxon>
        <taxon>CS clade</taxon>
        <taxon>Chlamydomonadales</taxon>
        <taxon>Chlamydomonadales incertae sedis</taxon>
        <taxon>Edaphochlamys</taxon>
    </lineage>
</organism>
<keyword evidence="1" id="KW-0812">Transmembrane</keyword>
<accession>A0A836C3L8</accession>
<feature type="transmembrane region" description="Helical" evidence="1">
    <location>
        <begin position="12"/>
        <end position="33"/>
    </location>
</feature>
<evidence type="ECO:0000313" key="3">
    <source>
        <dbReference type="Proteomes" id="UP000612055"/>
    </source>
</evidence>
<gene>
    <name evidence="2" type="ORF">HYH03_003130</name>
</gene>
<dbReference type="Proteomes" id="UP000612055">
    <property type="component" value="Unassembled WGS sequence"/>
</dbReference>
<keyword evidence="1" id="KW-1133">Transmembrane helix</keyword>
<evidence type="ECO:0000256" key="1">
    <source>
        <dbReference type="SAM" id="Phobius"/>
    </source>
</evidence>
<evidence type="ECO:0000313" key="2">
    <source>
        <dbReference type="EMBL" id="KAG2498940.1"/>
    </source>
</evidence>
<protein>
    <submittedName>
        <fullName evidence="2">Uncharacterized protein</fullName>
    </submittedName>
</protein>
<reference evidence="2" key="1">
    <citation type="journal article" date="2020" name="bioRxiv">
        <title>Comparative genomics of Chlamydomonas.</title>
        <authorList>
            <person name="Craig R.J."/>
            <person name="Hasan A.R."/>
            <person name="Ness R.W."/>
            <person name="Keightley P.D."/>
        </authorList>
    </citation>
    <scope>NUCLEOTIDE SEQUENCE</scope>
    <source>
        <strain evidence="2">CCAP 11/70</strain>
    </source>
</reference>
<sequence length="260" mass="25756">MSLAKVPQCGRAVRGLFPVVVVLVAAAGIEMAAARDGRALLPPADQGDAAAPSSKCKAVALTPNTARAASGACGCTNGWTPGPNGGCVCAAGKTVCPSGACVTLGTNSGCKACGDACAAPFSCLESGPFTVDCACPQGQFACGQPPVCTPVNTDQNCGNCGIQCTKGNTCQTLNVGHRHLQSLAPPGVECRCPAEKTSCADGSCVTLGTDANCASCGDACGAARTCQELETGSYACVCPGSQWYCNGQCVDLGTNDHCSG</sequence>
<keyword evidence="1" id="KW-0472">Membrane</keyword>
<dbReference type="AlphaFoldDB" id="A0A836C3L8"/>
<dbReference type="EMBL" id="JAEHOE010000008">
    <property type="protein sequence ID" value="KAG2498940.1"/>
    <property type="molecule type" value="Genomic_DNA"/>
</dbReference>
<dbReference type="OrthoDB" id="3693263at2759"/>
<proteinExistence type="predicted"/>